<feature type="compositionally biased region" description="Basic and acidic residues" evidence="2">
    <location>
        <begin position="1"/>
        <end position="27"/>
    </location>
</feature>
<gene>
    <name evidence="3" type="ORF">CSSPJE1EN1_LOCUS8143</name>
</gene>
<name>A0ABP0WBB7_9BRYO</name>
<organism evidence="3 4">
    <name type="scientific">Sphagnum jensenii</name>
    <dbReference type="NCBI Taxonomy" id="128206"/>
    <lineage>
        <taxon>Eukaryota</taxon>
        <taxon>Viridiplantae</taxon>
        <taxon>Streptophyta</taxon>
        <taxon>Embryophyta</taxon>
        <taxon>Bryophyta</taxon>
        <taxon>Sphagnophytina</taxon>
        <taxon>Sphagnopsida</taxon>
        <taxon>Sphagnales</taxon>
        <taxon>Sphagnaceae</taxon>
        <taxon>Sphagnum</taxon>
    </lineage>
</organism>
<evidence type="ECO:0000256" key="2">
    <source>
        <dbReference type="SAM" id="MobiDB-lite"/>
    </source>
</evidence>
<sequence length="622" mass="70531">MTITKRSREGSSQEEVDVKKPKKEGDKLGNGNRLAGVRAAGNKKPMYRIPELLQLVGMGEWKRSGDFEWARKVKLDTFYRKNWVRYHEPIVREFVKNIQKDGLSSVVRGIPVVVSKGLVMEVFGLPGESDKDVVLKAELASEAHRSAVGHMVPWEALKKDEGYLIDKAHGAYKLRLRGLNESFNMKKKTFLMAGGTIQALAYAETMNVDMATMFLSNLKREFSYLRDKSVSGTFVAPAITMLVMRCIPWIQEDYVLMQEANPVHGRDLPCQVNMMPTEERDSAPPTVSGNSDQVEVVQPVTQRLRKSKANNNNLECAVGEELKKLTSSAATRRYDLRNPNPEMPSSTTELDVVADLGVKTPELKKPQSKKRDRMVELMSLESSILKLHSYLPDIAVARNTMKENDDLRRQVANMTTRLSVQVEKILSDHKKQKSEWEEVALNLERKLRVAKLKQRETRKKYEKIIAAKEKKIARLGGKIIDDNFRLENYDKLLISSLSTIAESNLFQEYILKKSNPQLEYLKAALDEDIQKKCRYYVDEIEGLQNKLLDLTDENCQLKELQQVKTNKASEIEGPTGVLGNQQGIKTIHEKVDLKTCELQFGSNDKLTLLALSTMGLGARWEG</sequence>
<dbReference type="EMBL" id="OZ020110">
    <property type="protein sequence ID" value="CAK9262665.1"/>
    <property type="molecule type" value="Genomic_DNA"/>
</dbReference>
<keyword evidence="4" id="KW-1185">Reference proteome</keyword>
<evidence type="ECO:0000313" key="3">
    <source>
        <dbReference type="EMBL" id="CAK9262665.1"/>
    </source>
</evidence>
<feature type="region of interest" description="Disordered" evidence="2">
    <location>
        <begin position="1"/>
        <end position="34"/>
    </location>
</feature>
<accession>A0ABP0WBB7</accession>
<proteinExistence type="predicted"/>
<keyword evidence="1" id="KW-0175">Coiled coil</keyword>
<protein>
    <submittedName>
        <fullName evidence="3">Uncharacterized protein</fullName>
    </submittedName>
</protein>
<feature type="coiled-coil region" evidence="1">
    <location>
        <begin position="397"/>
        <end position="453"/>
    </location>
</feature>
<reference evidence="3" key="1">
    <citation type="submission" date="2024-02" db="EMBL/GenBank/DDBJ databases">
        <authorList>
            <consortium name="ELIXIR-Norway"/>
            <consortium name="Elixir Norway"/>
        </authorList>
    </citation>
    <scope>NUCLEOTIDE SEQUENCE</scope>
</reference>
<evidence type="ECO:0000313" key="4">
    <source>
        <dbReference type="Proteomes" id="UP001497444"/>
    </source>
</evidence>
<dbReference type="Proteomes" id="UP001497444">
    <property type="component" value="Chromosome 15"/>
</dbReference>
<evidence type="ECO:0000256" key="1">
    <source>
        <dbReference type="SAM" id="Coils"/>
    </source>
</evidence>